<dbReference type="PANTHER" id="PTHR31236">
    <property type="entry name" value="BURP DOMAIN PROTEIN USPL1-LIKE"/>
    <property type="match status" value="1"/>
</dbReference>
<dbReference type="EMBL" id="JAMRDG010000001">
    <property type="protein sequence ID" value="KAJ3701081.1"/>
    <property type="molecule type" value="Genomic_DNA"/>
</dbReference>
<keyword evidence="1" id="KW-0732">Signal</keyword>
<evidence type="ECO:0000259" key="2">
    <source>
        <dbReference type="PROSITE" id="PS51277"/>
    </source>
</evidence>
<keyword evidence="4" id="KW-1185">Reference proteome</keyword>
<name>A0AAD6EU06_9POAL</name>
<dbReference type="SMART" id="SM01045">
    <property type="entry name" value="BURP"/>
    <property type="match status" value="1"/>
</dbReference>
<evidence type="ECO:0000313" key="3">
    <source>
        <dbReference type="EMBL" id="KAJ3701081.1"/>
    </source>
</evidence>
<dbReference type="InterPro" id="IPR044816">
    <property type="entry name" value="BURP"/>
</dbReference>
<sequence>MRPSPATTIPQSFKHLICTFYSSLLLLVMARFLLSFLLVASAVGVSNAVLSAEDYWRSALPNSPMPSAIRDLIYPSKAAVPAGHDDGVSYAFFLEKSLQPGATMTLHFTHTTAGASFLPRQVADSIPFSSSKLPDILSRLSVSPSSEMASSIKKTIAECEAKPLAGELKLCATSLESMVDFAKSGLKCSNLRAMSTSVAKADSPKQKYTITGLNKVKASELVACHAQGYAYAVFHCHTTTASAYTVSLTGADGTKVQAPAACHMDAAASDLVAYKNLGVKPGTVPVCHFFPQDDLLWTRI</sequence>
<gene>
    <name evidence="3" type="ORF">LUZ61_004786</name>
</gene>
<proteinExistence type="predicted"/>
<dbReference type="PROSITE" id="PS51277">
    <property type="entry name" value="BURP"/>
    <property type="match status" value="1"/>
</dbReference>
<organism evidence="3 4">
    <name type="scientific">Rhynchospora tenuis</name>
    <dbReference type="NCBI Taxonomy" id="198213"/>
    <lineage>
        <taxon>Eukaryota</taxon>
        <taxon>Viridiplantae</taxon>
        <taxon>Streptophyta</taxon>
        <taxon>Embryophyta</taxon>
        <taxon>Tracheophyta</taxon>
        <taxon>Spermatophyta</taxon>
        <taxon>Magnoliopsida</taxon>
        <taxon>Liliopsida</taxon>
        <taxon>Poales</taxon>
        <taxon>Cyperaceae</taxon>
        <taxon>Cyperoideae</taxon>
        <taxon>Rhynchosporeae</taxon>
        <taxon>Rhynchospora</taxon>
    </lineage>
</organism>
<evidence type="ECO:0000313" key="4">
    <source>
        <dbReference type="Proteomes" id="UP001210211"/>
    </source>
</evidence>
<dbReference type="Pfam" id="PF03181">
    <property type="entry name" value="BURP"/>
    <property type="match status" value="1"/>
</dbReference>
<reference evidence="3 4" key="1">
    <citation type="journal article" date="2022" name="Cell">
        <title>Repeat-based holocentromeres influence genome architecture and karyotype evolution.</title>
        <authorList>
            <person name="Hofstatter P.G."/>
            <person name="Thangavel G."/>
            <person name="Lux T."/>
            <person name="Neumann P."/>
            <person name="Vondrak T."/>
            <person name="Novak P."/>
            <person name="Zhang M."/>
            <person name="Costa L."/>
            <person name="Castellani M."/>
            <person name="Scott A."/>
            <person name="Toegelov H."/>
            <person name="Fuchs J."/>
            <person name="Mata-Sucre Y."/>
            <person name="Dias Y."/>
            <person name="Vanzela A.L.L."/>
            <person name="Huettel B."/>
            <person name="Almeida C.C.S."/>
            <person name="Simkova H."/>
            <person name="Souza G."/>
            <person name="Pedrosa-Harand A."/>
            <person name="Macas J."/>
            <person name="Mayer K.F.X."/>
            <person name="Houben A."/>
            <person name="Marques A."/>
        </authorList>
    </citation>
    <scope>NUCLEOTIDE SEQUENCE [LARGE SCALE GENOMIC DNA]</scope>
    <source>
        <strain evidence="3">RhyTen1mFocal</strain>
    </source>
</reference>
<protein>
    <recommendedName>
        <fullName evidence="2">BURP domain-containing protein</fullName>
    </recommendedName>
</protein>
<dbReference type="Proteomes" id="UP001210211">
    <property type="component" value="Unassembled WGS sequence"/>
</dbReference>
<comment type="caution">
    <text evidence="3">The sequence shown here is derived from an EMBL/GenBank/DDBJ whole genome shotgun (WGS) entry which is preliminary data.</text>
</comment>
<dbReference type="AlphaFoldDB" id="A0AAD6EU06"/>
<dbReference type="PANTHER" id="PTHR31236:SF31">
    <property type="entry name" value="BURP DOMAIN-CONTAINING PROTEIN 7"/>
    <property type="match status" value="1"/>
</dbReference>
<dbReference type="InterPro" id="IPR004873">
    <property type="entry name" value="BURP_dom"/>
</dbReference>
<accession>A0AAD6EU06</accession>
<feature type="domain" description="BURP" evidence="2">
    <location>
        <begin position="92"/>
        <end position="300"/>
    </location>
</feature>
<evidence type="ECO:0000256" key="1">
    <source>
        <dbReference type="ARBA" id="ARBA00022729"/>
    </source>
</evidence>